<dbReference type="EMBL" id="CANHGI010000002">
    <property type="protein sequence ID" value="CAI5442048.1"/>
    <property type="molecule type" value="Genomic_DNA"/>
</dbReference>
<evidence type="ECO:0000313" key="3">
    <source>
        <dbReference type="EMBL" id="CAI5442048.1"/>
    </source>
</evidence>
<dbReference type="SUPFAM" id="SSF56112">
    <property type="entry name" value="Protein kinase-like (PK-like)"/>
    <property type="match status" value="1"/>
</dbReference>
<organism evidence="3 4">
    <name type="scientific">Caenorhabditis angaria</name>
    <dbReference type="NCBI Taxonomy" id="860376"/>
    <lineage>
        <taxon>Eukaryota</taxon>
        <taxon>Metazoa</taxon>
        <taxon>Ecdysozoa</taxon>
        <taxon>Nematoda</taxon>
        <taxon>Chromadorea</taxon>
        <taxon>Rhabditida</taxon>
        <taxon>Rhabditina</taxon>
        <taxon>Rhabditomorpha</taxon>
        <taxon>Rhabditoidea</taxon>
        <taxon>Rhabditidae</taxon>
        <taxon>Peloderinae</taxon>
        <taxon>Caenorhabditis</taxon>
    </lineage>
</organism>
<feature type="coiled-coil region" evidence="1">
    <location>
        <begin position="78"/>
        <end position="105"/>
    </location>
</feature>
<dbReference type="PANTHER" id="PTHR23020">
    <property type="entry name" value="UNCHARACTERIZED NUCLEAR HORMONE RECEPTOR-RELATED"/>
    <property type="match status" value="1"/>
</dbReference>
<sequence>MSLHELSDGILGTNVSFKDIEEAFGEAEFGENVKVTNISDMKGFMSRIALIEPDWKIDTGLPKKFAVKISSQLAFMEVSKLTGKADLEEEKLKKLDENLKMFNNREVDVYNLLNDLKIPEIPLIKIYATRKFSESNTLKAFIISEYVENLSNIKMYETIDCDTILPIIRGAAAFSAIGETIQDKKRLEFAGSVDCFQSIISDFVDENVAENGFKIMRQTFSEKHKNQIKELSNVTDLYLNKVNISKIIDIVDHKPVLTHSDLWQANVMIVENKLHAIIDWQTVCFGSPAQDIGLLLVSCLSTKDRREKLDFLLEEYYNTFLKKIEGHEVPYSFEQLKQNYQLMFPALACMILPWIMQLSEHIQDEDLHKNVIEKCVGLMEDVLSTHQKNLAEFPQFFQSL</sequence>
<dbReference type="OrthoDB" id="5786316at2759"/>
<dbReference type="AlphaFoldDB" id="A0A9P1ICE7"/>
<keyword evidence="4" id="KW-1185">Reference proteome</keyword>
<protein>
    <recommendedName>
        <fullName evidence="2">CHK kinase-like domain-containing protein</fullName>
    </recommendedName>
</protein>
<dbReference type="Proteomes" id="UP001152747">
    <property type="component" value="Unassembled WGS sequence"/>
</dbReference>
<dbReference type="InterPro" id="IPR011009">
    <property type="entry name" value="Kinase-like_dom_sf"/>
</dbReference>
<dbReference type="Pfam" id="PF07914">
    <property type="entry name" value="DUF1679"/>
    <property type="match status" value="1"/>
</dbReference>
<gene>
    <name evidence="3" type="ORF">CAMP_LOCUS4685</name>
</gene>
<dbReference type="PANTHER" id="PTHR23020:SF43">
    <property type="entry name" value="CHK KINASE-LIKE DOMAIN-CONTAINING PROTEIN"/>
    <property type="match status" value="1"/>
</dbReference>
<dbReference type="InterPro" id="IPR015897">
    <property type="entry name" value="CHK_kinase-like"/>
</dbReference>
<dbReference type="InterPro" id="IPR012877">
    <property type="entry name" value="Dhs-27"/>
</dbReference>
<proteinExistence type="predicted"/>
<reference evidence="3" key="1">
    <citation type="submission" date="2022-11" db="EMBL/GenBank/DDBJ databases">
        <authorList>
            <person name="Kikuchi T."/>
        </authorList>
    </citation>
    <scope>NUCLEOTIDE SEQUENCE</scope>
    <source>
        <strain evidence="3">PS1010</strain>
    </source>
</reference>
<feature type="domain" description="CHK kinase-like" evidence="2">
    <location>
        <begin position="141"/>
        <end position="326"/>
    </location>
</feature>
<evidence type="ECO:0000256" key="1">
    <source>
        <dbReference type="SAM" id="Coils"/>
    </source>
</evidence>
<comment type="caution">
    <text evidence="3">The sequence shown here is derived from an EMBL/GenBank/DDBJ whole genome shotgun (WGS) entry which is preliminary data.</text>
</comment>
<evidence type="ECO:0000259" key="2">
    <source>
        <dbReference type="SMART" id="SM00587"/>
    </source>
</evidence>
<accession>A0A9P1ICE7</accession>
<name>A0A9P1ICE7_9PELO</name>
<dbReference type="InterPro" id="IPR052961">
    <property type="entry name" value="Oxido-Kinase-like_Enzymes"/>
</dbReference>
<dbReference type="Gene3D" id="3.90.1200.10">
    <property type="match status" value="1"/>
</dbReference>
<keyword evidence="1" id="KW-0175">Coiled coil</keyword>
<dbReference type="SMART" id="SM00587">
    <property type="entry name" value="CHK"/>
    <property type="match status" value="1"/>
</dbReference>
<evidence type="ECO:0000313" key="4">
    <source>
        <dbReference type="Proteomes" id="UP001152747"/>
    </source>
</evidence>